<dbReference type="RefSeq" id="WP_133618901.1">
    <property type="nucleotide sequence ID" value="NZ_SNZE01000002.1"/>
</dbReference>
<organism evidence="3 4">
    <name type="scientific">Hydromonas duriensis</name>
    <dbReference type="NCBI Taxonomy" id="1527608"/>
    <lineage>
        <taxon>Bacteria</taxon>
        <taxon>Pseudomonadati</taxon>
        <taxon>Pseudomonadota</taxon>
        <taxon>Betaproteobacteria</taxon>
        <taxon>Burkholderiales</taxon>
        <taxon>Burkholderiaceae</taxon>
        <taxon>Hydromonas</taxon>
    </lineage>
</organism>
<dbReference type="AlphaFoldDB" id="A0A4R6YAX8"/>
<gene>
    <name evidence="3" type="ORF">DFR44_10212</name>
</gene>
<evidence type="ECO:0000256" key="1">
    <source>
        <dbReference type="SAM" id="Phobius"/>
    </source>
</evidence>
<dbReference type="InterPro" id="IPR021309">
    <property type="entry name" value="YgaP-like_TM"/>
</dbReference>
<keyword evidence="1" id="KW-1133">Transmembrane helix</keyword>
<proteinExistence type="predicted"/>
<dbReference type="EMBL" id="SNZE01000002">
    <property type="protein sequence ID" value="TDR32716.1"/>
    <property type="molecule type" value="Genomic_DNA"/>
</dbReference>
<evidence type="ECO:0000259" key="2">
    <source>
        <dbReference type="Pfam" id="PF11127"/>
    </source>
</evidence>
<keyword evidence="1" id="KW-0812">Transmembrane</keyword>
<keyword evidence="4" id="KW-1185">Reference proteome</keyword>
<name>A0A4R6YAX8_9BURK</name>
<evidence type="ECO:0000313" key="3">
    <source>
        <dbReference type="EMBL" id="TDR32716.1"/>
    </source>
</evidence>
<feature type="transmembrane region" description="Helical" evidence="1">
    <location>
        <begin position="16"/>
        <end position="34"/>
    </location>
</feature>
<evidence type="ECO:0000313" key="4">
    <source>
        <dbReference type="Proteomes" id="UP000294480"/>
    </source>
</evidence>
<keyword evidence="1" id="KW-0472">Membrane</keyword>
<reference evidence="3 4" key="1">
    <citation type="submission" date="2019-03" db="EMBL/GenBank/DDBJ databases">
        <title>Genomic Encyclopedia of Type Strains, Phase IV (KMG-IV): sequencing the most valuable type-strain genomes for metagenomic binning, comparative biology and taxonomic classification.</title>
        <authorList>
            <person name="Goeker M."/>
        </authorList>
    </citation>
    <scope>NUCLEOTIDE SEQUENCE [LARGE SCALE GENOMIC DNA]</scope>
    <source>
        <strain evidence="3 4">DSM 102852</strain>
    </source>
</reference>
<sequence length="68" mass="7484">MESNANKSNVGRVDRVLRVVVGAVLILLAMFGQIGAWGWLGIILLFTGLMRFCPVYTLFGVNKNCPKD</sequence>
<protein>
    <recommendedName>
        <fullName evidence="2">Inner membrane protein YgaP-like transmembrane domain-containing protein</fullName>
    </recommendedName>
</protein>
<accession>A0A4R6YAX8</accession>
<feature type="domain" description="Inner membrane protein YgaP-like transmembrane" evidence="2">
    <location>
        <begin position="7"/>
        <end position="65"/>
    </location>
</feature>
<dbReference type="Proteomes" id="UP000294480">
    <property type="component" value="Unassembled WGS sequence"/>
</dbReference>
<dbReference type="Pfam" id="PF11127">
    <property type="entry name" value="YgaP-like_TM"/>
    <property type="match status" value="1"/>
</dbReference>
<comment type="caution">
    <text evidence="3">The sequence shown here is derived from an EMBL/GenBank/DDBJ whole genome shotgun (WGS) entry which is preliminary data.</text>
</comment>
<dbReference type="OrthoDB" id="9804804at2"/>